<keyword evidence="3 8" id="KW-0812">Transmembrane</keyword>
<dbReference type="PANTHER" id="PTHR42643">
    <property type="entry name" value="IONOTROPIC RECEPTOR 20A-RELATED"/>
    <property type="match status" value="1"/>
</dbReference>
<evidence type="ECO:0000256" key="4">
    <source>
        <dbReference type="ARBA" id="ARBA00022989"/>
    </source>
</evidence>
<evidence type="ECO:0000256" key="6">
    <source>
        <dbReference type="ARBA" id="ARBA00023170"/>
    </source>
</evidence>
<accession>A0A226EB46</accession>
<dbReference type="AlphaFoldDB" id="A0A226EB46"/>
<evidence type="ECO:0000313" key="10">
    <source>
        <dbReference type="Proteomes" id="UP000198287"/>
    </source>
</evidence>
<evidence type="ECO:0000256" key="7">
    <source>
        <dbReference type="ARBA" id="ARBA00023180"/>
    </source>
</evidence>
<evidence type="ECO:0000256" key="8">
    <source>
        <dbReference type="SAM" id="Phobius"/>
    </source>
</evidence>
<evidence type="ECO:0000256" key="1">
    <source>
        <dbReference type="ARBA" id="ARBA00004651"/>
    </source>
</evidence>
<dbReference type="InterPro" id="IPR052192">
    <property type="entry name" value="Insect_Ionotropic_Sensory_Rcpt"/>
</dbReference>
<proteinExistence type="predicted"/>
<keyword evidence="2" id="KW-1003">Cell membrane</keyword>
<feature type="transmembrane region" description="Helical" evidence="8">
    <location>
        <begin position="274"/>
        <end position="295"/>
    </location>
</feature>
<comment type="subcellular location">
    <subcellularLocation>
        <location evidence="1">Cell membrane</location>
        <topology evidence="1">Multi-pass membrane protein</topology>
    </subcellularLocation>
</comment>
<dbReference type="EMBL" id="LNIX01000005">
    <property type="protein sequence ID" value="OXA54753.1"/>
    <property type="molecule type" value="Genomic_DNA"/>
</dbReference>
<gene>
    <name evidence="9" type="ORF">Fcan01_10770</name>
</gene>
<sequence>MTLEDSRYFGDIIHQHSFEYFDTGQSRSDFVPRTLIGQIYVLLLLRTWDIKILLEQSSDFPLFLLGHGFNLANFAVLFLPTSSKGIDHLCVKKFENSVPFIQNMDCARIPNNANYISFYKTTKIPWDWVASKYEPENHHNGFHASSQIIHTILSFKLNLTIFDATQNRQVQLNLGCLSYAQYRVHQECFREIVEPEIQDIYFLTHHRSLVVTRSSKYNFITCYATPTLRFAFYISPFQPLVWICIIICLLTLIITGELVIAIKFKSVQNCTSSISFYFIATIFERVAHIPSVLLGTRGTNFFRIFLGVWLISVTSLTTSYKSLIISTLNSPAISNYPTSFEDIACSNSTGETFFRQKTFNDTLPTVRLRLEDKIRQIRGATLDTECFKIFSAPEDISRSEKRAYIHYDAIVFFLSLFRKSLTSNLQMNLLLYNMLHPDQLLYTKKYAKTPVNATIEGVVNSIEEELIECGKSVFLADVEEIARWKTYLTARYPWEKFYVSKQTIYSGIVGWSFDTYEGTKASIIPKMFKGMVETGLYERARDTEREMKFRKRRMRKIAEDEGTRSYKGLQADRKTALKLGGSIDTIFIIWAALLTGSILAFLSEIFRLFCSSVDMHRM</sequence>
<organism evidence="9 10">
    <name type="scientific">Folsomia candida</name>
    <name type="common">Springtail</name>
    <dbReference type="NCBI Taxonomy" id="158441"/>
    <lineage>
        <taxon>Eukaryota</taxon>
        <taxon>Metazoa</taxon>
        <taxon>Ecdysozoa</taxon>
        <taxon>Arthropoda</taxon>
        <taxon>Hexapoda</taxon>
        <taxon>Collembola</taxon>
        <taxon>Entomobryomorpha</taxon>
        <taxon>Isotomoidea</taxon>
        <taxon>Isotomidae</taxon>
        <taxon>Proisotominae</taxon>
        <taxon>Folsomia</taxon>
    </lineage>
</organism>
<feature type="transmembrane region" description="Helical" evidence="8">
    <location>
        <begin position="240"/>
        <end position="262"/>
    </location>
</feature>
<keyword evidence="10" id="KW-1185">Reference proteome</keyword>
<keyword evidence="5 8" id="KW-0472">Membrane</keyword>
<dbReference type="GO" id="GO:0005886">
    <property type="term" value="C:plasma membrane"/>
    <property type="evidence" value="ECO:0007669"/>
    <property type="project" value="UniProtKB-SubCell"/>
</dbReference>
<evidence type="ECO:0000256" key="3">
    <source>
        <dbReference type="ARBA" id="ARBA00022692"/>
    </source>
</evidence>
<keyword evidence="7" id="KW-0325">Glycoprotein</keyword>
<keyword evidence="4 8" id="KW-1133">Transmembrane helix</keyword>
<feature type="transmembrane region" description="Helical" evidence="8">
    <location>
        <begin position="587"/>
        <end position="609"/>
    </location>
</feature>
<evidence type="ECO:0000313" key="9">
    <source>
        <dbReference type="EMBL" id="OXA54753.1"/>
    </source>
</evidence>
<dbReference type="OrthoDB" id="8299140at2759"/>
<name>A0A226EB46_FOLCA</name>
<keyword evidence="6" id="KW-0675">Receptor</keyword>
<evidence type="ECO:0000256" key="5">
    <source>
        <dbReference type="ARBA" id="ARBA00023136"/>
    </source>
</evidence>
<comment type="caution">
    <text evidence="9">The sequence shown here is derived from an EMBL/GenBank/DDBJ whole genome shotgun (WGS) entry which is preliminary data.</text>
</comment>
<protein>
    <submittedName>
        <fullName evidence="9">Uncharacterized protein</fullName>
    </submittedName>
</protein>
<dbReference type="Proteomes" id="UP000198287">
    <property type="component" value="Unassembled WGS sequence"/>
</dbReference>
<reference evidence="9 10" key="1">
    <citation type="submission" date="2015-12" db="EMBL/GenBank/DDBJ databases">
        <title>The genome of Folsomia candida.</title>
        <authorList>
            <person name="Faddeeva A."/>
            <person name="Derks M.F."/>
            <person name="Anvar Y."/>
            <person name="Smit S."/>
            <person name="Van Straalen N."/>
            <person name="Roelofs D."/>
        </authorList>
    </citation>
    <scope>NUCLEOTIDE SEQUENCE [LARGE SCALE GENOMIC DNA]</scope>
    <source>
        <strain evidence="9 10">VU population</strain>
        <tissue evidence="9">Whole body</tissue>
    </source>
</reference>
<dbReference type="PANTHER" id="PTHR42643:SF24">
    <property type="entry name" value="IONOTROPIC RECEPTOR 60A"/>
    <property type="match status" value="1"/>
</dbReference>
<evidence type="ECO:0000256" key="2">
    <source>
        <dbReference type="ARBA" id="ARBA00022475"/>
    </source>
</evidence>